<feature type="chain" id="PRO_5022914833" evidence="3">
    <location>
        <begin position="23"/>
        <end position="840"/>
    </location>
</feature>
<dbReference type="SUPFAM" id="SSF51004">
    <property type="entry name" value="C-terminal (heme d1) domain of cytochrome cd1-nitrite reductase"/>
    <property type="match status" value="1"/>
</dbReference>
<accession>A0A5B9VWU0</accession>
<evidence type="ECO:0000313" key="6">
    <source>
        <dbReference type="Proteomes" id="UP000324233"/>
    </source>
</evidence>
<dbReference type="InterPro" id="IPR051200">
    <property type="entry name" value="Host-pathogen_enzymatic-act"/>
</dbReference>
<protein>
    <submittedName>
        <fullName evidence="5">Phosphoesterase family protein</fullName>
    </submittedName>
</protein>
<dbReference type="GO" id="GO:0016788">
    <property type="term" value="F:hydrolase activity, acting on ester bonds"/>
    <property type="evidence" value="ECO:0007669"/>
    <property type="project" value="InterPro"/>
</dbReference>
<gene>
    <name evidence="5" type="ORF">OJF2_08870</name>
</gene>
<name>A0A5B9VWU0_9BACT</name>
<feature type="region of interest" description="Disordered" evidence="2">
    <location>
        <begin position="142"/>
        <end position="162"/>
    </location>
</feature>
<organism evidence="5 6">
    <name type="scientific">Aquisphaera giovannonii</name>
    <dbReference type="NCBI Taxonomy" id="406548"/>
    <lineage>
        <taxon>Bacteria</taxon>
        <taxon>Pseudomonadati</taxon>
        <taxon>Planctomycetota</taxon>
        <taxon>Planctomycetia</taxon>
        <taxon>Isosphaerales</taxon>
        <taxon>Isosphaeraceae</taxon>
        <taxon>Aquisphaera</taxon>
    </lineage>
</organism>
<dbReference type="PANTHER" id="PTHR47197:SF3">
    <property type="entry name" value="DIHYDRO-HEME D1 DEHYDROGENASE"/>
    <property type="match status" value="1"/>
</dbReference>
<evidence type="ECO:0000256" key="3">
    <source>
        <dbReference type="SAM" id="SignalP"/>
    </source>
</evidence>
<dbReference type="Gene3D" id="2.130.10.10">
    <property type="entry name" value="YVTN repeat-like/Quinoprotein amine dehydrogenase"/>
    <property type="match status" value="2"/>
</dbReference>
<dbReference type="InterPro" id="IPR011964">
    <property type="entry name" value="YVTN_b-propeller_repeat"/>
</dbReference>
<dbReference type="SUPFAM" id="SSF53649">
    <property type="entry name" value="Alkaline phosphatase-like"/>
    <property type="match status" value="1"/>
</dbReference>
<dbReference type="InterPro" id="IPR007312">
    <property type="entry name" value="Phosphoesterase"/>
</dbReference>
<keyword evidence="6" id="KW-1185">Reference proteome</keyword>
<evidence type="ECO:0000313" key="5">
    <source>
        <dbReference type="EMBL" id="QEH32417.1"/>
    </source>
</evidence>
<dbReference type="InterPro" id="IPR013658">
    <property type="entry name" value="SGL"/>
</dbReference>
<dbReference type="Proteomes" id="UP000324233">
    <property type="component" value="Chromosome"/>
</dbReference>
<dbReference type="PANTHER" id="PTHR47197">
    <property type="entry name" value="PROTEIN NIRF"/>
    <property type="match status" value="1"/>
</dbReference>
<dbReference type="KEGG" id="agv:OJF2_08870"/>
<dbReference type="EMBL" id="CP042997">
    <property type="protein sequence ID" value="QEH32417.1"/>
    <property type="molecule type" value="Genomic_DNA"/>
</dbReference>
<evidence type="ECO:0000256" key="1">
    <source>
        <dbReference type="ARBA" id="ARBA00022801"/>
    </source>
</evidence>
<dbReference type="InterPro" id="IPR011048">
    <property type="entry name" value="Haem_d1_sf"/>
</dbReference>
<dbReference type="InterPro" id="IPR015943">
    <property type="entry name" value="WD40/YVTN_repeat-like_dom_sf"/>
</dbReference>
<dbReference type="NCBIfam" id="TIGR02276">
    <property type="entry name" value="beta_rpt_yvtn"/>
    <property type="match status" value="1"/>
</dbReference>
<dbReference type="Gene3D" id="3.40.720.10">
    <property type="entry name" value="Alkaline Phosphatase, subunit A"/>
    <property type="match status" value="2"/>
</dbReference>
<feature type="region of interest" description="Disordered" evidence="2">
    <location>
        <begin position="361"/>
        <end position="391"/>
    </location>
</feature>
<keyword evidence="3" id="KW-0732">Signal</keyword>
<keyword evidence="1" id="KW-0378">Hydrolase</keyword>
<dbReference type="OrthoDB" id="9772811at2"/>
<dbReference type="Pfam" id="PF08450">
    <property type="entry name" value="SGL"/>
    <property type="match status" value="1"/>
</dbReference>
<dbReference type="AlphaFoldDB" id="A0A5B9VWU0"/>
<dbReference type="InterPro" id="IPR017850">
    <property type="entry name" value="Alkaline_phosphatase_core_sf"/>
</dbReference>
<feature type="signal peptide" evidence="3">
    <location>
        <begin position="1"/>
        <end position="22"/>
    </location>
</feature>
<feature type="compositionally biased region" description="Basic and acidic residues" evidence="2">
    <location>
        <begin position="153"/>
        <end position="162"/>
    </location>
</feature>
<feature type="domain" description="SMP-30/Gluconolactonase/LRE-like region" evidence="4">
    <location>
        <begin position="170"/>
        <end position="346"/>
    </location>
</feature>
<sequence length="840" mass="90485" precursor="true">MIDRTGLLTLAAFLAFAPCSPAQEPPPAGAPITRPGATAEGFLLPNGWTVSPAGRQVSTTDLPLNIIPMPDARHALVATSGYNAHELSLVDLQKGEVVAKRSTAQSWFGLALAADGRRAWWSGGGGRSILAFDIEAGEPGKAAIRPAPGELSDETKRQGAEKPKAHFRSGLLLDPARRRIVSLDIQSGTIAAIDPETGREIRSARAGIRPYDAALSRDGKAIYVSDWAGRAVLVLDAEDLKTTAKIAVGEHPNQVAVHPTDGRLFVACASSNCVSVIDARRGAVVETIHTALFPKAPEGSTPDALAIAPDGKTLYVANADNNCVAVIDVAEPARSQVKGFIPTGWYPTAVAVTPDGRSLLVGVGKGNRTKPNPRRKEAEKPRAGDEAGAPRRMLPFPYIGTTLSGALSIVPIPDDAALAAHTEKVYRNCPYSDRLLAASPHPERTAIPTKVGDPSPIRYVLYIIKENRTYDQVLGDLPRGDGDPSLVMFGREVTPNHHKLAEEFVLLDNLYCNGHVSADGHPWSTMAYNTDYIARNWALTYSSRKGIEDDEEADLAKAPSGYLWDASARAGISYRSYGEYGRRVSQPDGTLKMEAAVPGLVGHVCPDYGVAKVPGKKVRDTENAETFLREYRAFEEAGTMPRLIVMSLGEDHTTGTRAGTFTPQACVASNDLALGRIVEAVSHGKHWAETAIFVIEDDAQNGPDHVDAHRTVGLVISPYTRRKHLDSSQYSTTSLLRTMELILGLPPLSQHDAAARPMFASFTDRADLAPYSHEPARIDVDAVNAPTAYGAERSAKMDFDEYDRIDDFELNEILWRSVKGPDAPVPPAARRAIAFRPASR</sequence>
<evidence type="ECO:0000256" key="2">
    <source>
        <dbReference type="SAM" id="MobiDB-lite"/>
    </source>
</evidence>
<reference evidence="5 6" key="1">
    <citation type="submission" date="2019-08" db="EMBL/GenBank/DDBJ databases">
        <title>Deep-cultivation of Planctomycetes and their phenomic and genomic characterization uncovers novel biology.</title>
        <authorList>
            <person name="Wiegand S."/>
            <person name="Jogler M."/>
            <person name="Boedeker C."/>
            <person name="Pinto D."/>
            <person name="Vollmers J."/>
            <person name="Rivas-Marin E."/>
            <person name="Kohn T."/>
            <person name="Peeters S.H."/>
            <person name="Heuer A."/>
            <person name="Rast P."/>
            <person name="Oberbeckmann S."/>
            <person name="Bunk B."/>
            <person name="Jeske O."/>
            <person name="Meyerdierks A."/>
            <person name="Storesund J.E."/>
            <person name="Kallscheuer N."/>
            <person name="Luecker S."/>
            <person name="Lage O.M."/>
            <person name="Pohl T."/>
            <person name="Merkel B.J."/>
            <person name="Hornburger P."/>
            <person name="Mueller R.-W."/>
            <person name="Bruemmer F."/>
            <person name="Labrenz M."/>
            <person name="Spormann A.M."/>
            <person name="Op den Camp H."/>
            <person name="Overmann J."/>
            <person name="Amann R."/>
            <person name="Jetten M.S.M."/>
            <person name="Mascher T."/>
            <person name="Medema M.H."/>
            <person name="Devos D.P."/>
            <person name="Kaster A.-K."/>
            <person name="Ovreas L."/>
            <person name="Rohde M."/>
            <person name="Galperin M.Y."/>
            <person name="Jogler C."/>
        </authorList>
    </citation>
    <scope>NUCLEOTIDE SEQUENCE [LARGE SCALE GENOMIC DNA]</scope>
    <source>
        <strain evidence="5 6">OJF2</strain>
    </source>
</reference>
<dbReference type="Pfam" id="PF04185">
    <property type="entry name" value="Phosphoesterase"/>
    <property type="match status" value="1"/>
</dbReference>
<feature type="compositionally biased region" description="Basic and acidic residues" evidence="2">
    <location>
        <begin position="374"/>
        <end position="389"/>
    </location>
</feature>
<evidence type="ECO:0000259" key="4">
    <source>
        <dbReference type="Pfam" id="PF08450"/>
    </source>
</evidence>
<proteinExistence type="predicted"/>